<dbReference type="Proteomes" id="UP000001784">
    <property type="component" value="Chromosome"/>
</dbReference>
<dbReference type="RefSeq" id="WP_011697739.1">
    <property type="nucleotide sequence ID" value="NC_008554.1"/>
</dbReference>
<keyword evidence="4" id="KW-0812">Transmembrane</keyword>
<keyword evidence="4" id="KW-1133">Transmembrane helix</keyword>
<dbReference type="EMBL" id="CP000478">
    <property type="protein sequence ID" value="ABK16568.1"/>
    <property type="molecule type" value="Genomic_DNA"/>
</dbReference>
<feature type="transmembrane region" description="Helical" evidence="4">
    <location>
        <begin position="6"/>
        <end position="28"/>
    </location>
</feature>
<evidence type="ECO:0000313" key="7">
    <source>
        <dbReference type="Proteomes" id="UP000001784"/>
    </source>
</evidence>
<sequence length="244" mass="27433">MQAGTVKSLVIITKSFAITLWISIIVIYRLHRGLYTRRHCDSLLRWWSRKLLRYVGMNCRTFNLDEEVFRGGRPVIIMTNHSSLYDIPIMFVTLPGSIRMLTKKDLFKVPIWGKGLETGEFIPIHRDNRRRAIKDLAQARKKMESGIILWIAPEGTRSRTGDLGPFKKGGFMLALRSKAIIVPVGIRGAREVLPARSCTFSLGRQVEVHVGSPIDAASRQAAGVETLMKEVESQLRSLMGTAAS</sequence>
<keyword evidence="3 6" id="KW-0012">Acyltransferase</keyword>
<organism evidence="6 7">
    <name type="scientific">Syntrophobacter fumaroxidans (strain DSM 10017 / MPOB)</name>
    <dbReference type="NCBI Taxonomy" id="335543"/>
    <lineage>
        <taxon>Bacteria</taxon>
        <taxon>Pseudomonadati</taxon>
        <taxon>Thermodesulfobacteriota</taxon>
        <taxon>Syntrophobacteria</taxon>
        <taxon>Syntrophobacterales</taxon>
        <taxon>Syntrophobacteraceae</taxon>
        <taxon>Syntrophobacter</taxon>
    </lineage>
</organism>
<dbReference type="GO" id="GO:0003841">
    <property type="term" value="F:1-acylglycerol-3-phosphate O-acyltransferase activity"/>
    <property type="evidence" value="ECO:0007669"/>
    <property type="project" value="TreeGrafter"/>
</dbReference>
<dbReference type="KEGG" id="sfu:Sfum_0871"/>
<dbReference type="SMART" id="SM00563">
    <property type="entry name" value="PlsC"/>
    <property type="match status" value="1"/>
</dbReference>
<gene>
    <name evidence="6" type="ordered locus">Sfum_0871</name>
</gene>
<proteinExistence type="predicted"/>
<keyword evidence="4" id="KW-0472">Membrane</keyword>
<dbReference type="PANTHER" id="PTHR10434:SF66">
    <property type="entry name" value="PHOSPHOLIPID_GLYCEROL ACYLTRANSFERASE DOMAIN-CONTAINING PROTEIN"/>
    <property type="match status" value="1"/>
</dbReference>
<keyword evidence="2 6" id="KW-0808">Transferase</keyword>
<dbReference type="InterPro" id="IPR002123">
    <property type="entry name" value="Plipid/glycerol_acylTrfase"/>
</dbReference>
<dbReference type="SUPFAM" id="SSF69593">
    <property type="entry name" value="Glycerol-3-phosphate (1)-acyltransferase"/>
    <property type="match status" value="1"/>
</dbReference>
<dbReference type="Pfam" id="PF01553">
    <property type="entry name" value="Acyltransferase"/>
    <property type="match status" value="1"/>
</dbReference>
<dbReference type="eggNOG" id="COG0204">
    <property type="taxonomic scope" value="Bacteria"/>
</dbReference>
<dbReference type="STRING" id="335543.Sfum_0871"/>
<protein>
    <submittedName>
        <fullName evidence="6">Phospholipid/glycerol acyltransferase</fullName>
    </submittedName>
</protein>
<feature type="domain" description="Phospholipid/glycerol acyltransferase" evidence="5">
    <location>
        <begin position="75"/>
        <end position="189"/>
    </location>
</feature>
<evidence type="ECO:0000313" key="6">
    <source>
        <dbReference type="EMBL" id="ABK16568.1"/>
    </source>
</evidence>
<evidence type="ECO:0000259" key="5">
    <source>
        <dbReference type="SMART" id="SM00563"/>
    </source>
</evidence>
<evidence type="ECO:0000256" key="1">
    <source>
        <dbReference type="ARBA" id="ARBA00005189"/>
    </source>
</evidence>
<evidence type="ECO:0000256" key="2">
    <source>
        <dbReference type="ARBA" id="ARBA00022679"/>
    </source>
</evidence>
<comment type="pathway">
    <text evidence="1">Lipid metabolism.</text>
</comment>
<accession>A0LGL6</accession>
<reference evidence="6 7" key="1">
    <citation type="submission" date="2006-10" db="EMBL/GenBank/DDBJ databases">
        <title>Complete sequence of Syntrophobacter fumaroxidans MPOB.</title>
        <authorList>
            <consortium name="US DOE Joint Genome Institute"/>
            <person name="Copeland A."/>
            <person name="Lucas S."/>
            <person name="Lapidus A."/>
            <person name="Barry K."/>
            <person name="Detter J.C."/>
            <person name="Glavina del Rio T."/>
            <person name="Hammon N."/>
            <person name="Israni S."/>
            <person name="Pitluck S."/>
            <person name="Goltsman E.G."/>
            <person name="Martinez M."/>
            <person name="Schmutz J."/>
            <person name="Larimer F."/>
            <person name="Land M."/>
            <person name="Hauser L."/>
            <person name="Kyrpides N."/>
            <person name="Kim E."/>
            <person name="Boone D.R."/>
            <person name="Brockman F."/>
            <person name="Culley D."/>
            <person name="Ferry J."/>
            <person name="Gunsalus R."/>
            <person name="McInerney M.J."/>
            <person name="Morrison M."/>
            <person name="Plugge C."/>
            <person name="Rohlin L."/>
            <person name="Scholten J."/>
            <person name="Sieber J."/>
            <person name="Stams A.J.M."/>
            <person name="Worm P."/>
            <person name="Henstra A.M."/>
            <person name="Richardson P."/>
        </authorList>
    </citation>
    <scope>NUCLEOTIDE SEQUENCE [LARGE SCALE GENOMIC DNA]</scope>
    <source>
        <strain evidence="7">DSM 10017 / MPOB</strain>
    </source>
</reference>
<dbReference type="CDD" id="cd07989">
    <property type="entry name" value="LPLAT_AGPAT-like"/>
    <property type="match status" value="1"/>
</dbReference>
<dbReference type="AlphaFoldDB" id="A0LGL6"/>
<name>A0LGL6_SYNFM</name>
<dbReference type="PANTHER" id="PTHR10434">
    <property type="entry name" value="1-ACYL-SN-GLYCEROL-3-PHOSPHATE ACYLTRANSFERASE"/>
    <property type="match status" value="1"/>
</dbReference>
<evidence type="ECO:0000256" key="3">
    <source>
        <dbReference type="ARBA" id="ARBA00023315"/>
    </source>
</evidence>
<keyword evidence="7" id="KW-1185">Reference proteome</keyword>
<dbReference type="HOGENOM" id="CLU_027938_6_3_7"/>
<evidence type="ECO:0000256" key="4">
    <source>
        <dbReference type="SAM" id="Phobius"/>
    </source>
</evidence>
<dbReference type="InParanoid" id="A0LGL6"/>
<dbReference type="GO" id="GO:0006654">
    <property type="term" value="P:phosphatidic acid biosynthetic process"/>
    <property type="evidence" value="ECO:0007669"/>
    <property type="project" value="TreeGrafter"/>
</dbReference>